<feature type="non-terminal residue" evidence="3">
    <location>
        <position position="346"/>
    </location>
</feature>
<reference evidence="3" key="1">
    <citation type="submission" date="2019-08" db="EMBL/GenBank/DDBJ databases">
        <title>The genome of the North American firefly Photinus pyralis.</title>
        <authorList>
            <consortium name="Photinus pyralis genome working group"/>
            <person name="Fallon T.R."/>
            <person name="Sander Lower S.E."/>
            <person name="Weng J.-K."/>
        </authorList>
    </citation>
    <scope>NUCLEOTIDE SEQUENCE</scope>
    <source>
        <strain evidence="3">TRF0915ILg1</strain>
        <tissue evidence="3">Whole body</tissue>
    </source>
</reference>
<protein>
    <recommendedName>
        <fullName evidence="2">Glucose-methanol-choline oxidoreductase N-terminal domain-containing protein</fullName>
    </recommendedName>
</protein>
<dbReference type="Proteomes" id="UP000801492">
    <property type="component" value="Unassembled WGS sequence"/>
</dbReference>
<gene>
    <name evidence="3" type="ORF">ILUMI_18471</name>
</gene>
<dbReference type="GO" id="GO:0050660">
    <property type="term" value="F:flavin adenine dinucleotide binding"/>
    <property type="evidence" value="ECO:0007669"/>
    <property type="project" value="InterPro"/>
</dbReference>
<dbReference type="InterPro" id="IPR000172">
    <property type="entry name" value="GMC_OxRdtase_N"/>
</dbReference>
<dbReference type="Gene3D" id="3.30.560.10">
    <property type="entry name" value="Glucose Oxidase, domain 3"/>
    <property type="match status" value="1"/>
</dbReference>
<feature type="domain" description="Glucose-methanol-choline oxidoreductase N-terminal" evidence="2">
    <location>
        <begin position="4"/>
        <end position="296"/>
    </location>
</feature>
<dbReference type="SUPFAM" id="SSF51905">
    <property type="entry name" value="FAD/NAD(P)-binding domain"/>
    <property type="match status" value="1"/>
</dbReference>
<evidence type="ECO:0000256" key="1">
    <source>
        <dbReference type="ARBA" id="ARBA00010790"/>
    </source>
</evidence>
<name>A0A8K0CNI8_IGNLU</name>
<dbReference type="EMBL" id="VTPC01082190">
    <property type="protein sequence ID" value="KAF2887703.1"/>
    <property type="molecule type" value="Genomic_DNA"/>
</dbReference>
<dbReference type="OrthoDB" id="6772334at2759"/>
<dbReference type="InterPro" id="IPR012132">
    <property type="entry name" value="GMC_OxRdtase"/>
</dbReference>
<dbReference type="Gene3D" id="3.50.50.60">
    <property type="entry name" value="FAD/NAD(P)-binding domain"/>
    <property type="match status" value="1"/>
</dbReference>
<dbReference type="AlphaFoldDB" id="A0A8K0CNI8"/>
<dbReference type="PANTHER" id="PTHR11552:SF158">
    <property type="entry name" value="GH23626P-RELATED"/>
    <property type="match status" value="1"/>
</dbReference>
<keyword evidence="4" id="KW-1185">Reference proteome</keyword>
<dbReference type="InterPro" id="IPR036188">
    <property type="entry name" value="FAD/NAD-bd_sf"/>
</dbReference>
<sequence>VGIYDYIVVGAGSAGAVVASRLSESPRNKVLLLEAGGYETNFSDIPGVDKFLRRSEFDWNHKTTAQANICLSNINNQCPYPRGKGLGGSSIIYTLMHTRGNKADYDCWCEQGNPGWCYKDVLPLFKKAENFQIPGDAGYHGIDGNINVEYAKPDSPQLTAFIEGNLELGRKVVDYNGEVQLGVSKIQFDTIHGRRDSTGKAYIKPAKNRPNLDISPHSLVTKILITKLTKVAYGVLFSRHGTLCKAEAAREVIVSAGVIGSPQLLMLSGIGPELHLRELGIPIVQPLPVGENVNEQVSFRELYFSTNYSIPVLPLREDVEQYLNGYGRLTKASNVEGVGFFQTESE</sequence>
<dbReference type="GO" id="GO:0016614">
    <property type="term" value="F:oxidoreductase activity, acting on CH-OH group of donors"/>
    <property type="evidence" value="ECO:0007669"/>
    <property type="project" value="InterPro"/>
</dbReference>
<evidence type="ECO:0000259" key="2">
    <source>
        <dbReference type="Pfam" id="PF00732"/>
    </source>
</evidence>
<evidence type="ECO:0000313" key="4">
    <source>
        <dbReference type="Proteomes" id="UP000801492"/>
    </source>
</evidence>
<dbReference type="PANTHER" id="PTHR11552">
    <property type="entry name" value="GLUCOSE-METHANOL-CHOLINE GMC OXIDOREDUCTASE"/>
    <property type="match status" value="1"/>
</dbReference>
<organism evidence="3 4">
    <name type="scientific">Ignelater luminosus</name>
    <name type="common">Cucubano</name>
    <name type="synonym">Pyrophorus luminosus</name>
    <dbReference type="NCBI Taxonomy" id="2038154"/>
    <lineage>
        <taxon>Eukaryota</taxon>
        <taxon>Metazoa</taxon>
        <taxon>Ecdysozoa</taxon>
        <taxon>Arthropoda</taxon>
        <taxon>Hexapoda</taxon>
        <taxon>Insecta</taxon>
        <taxon>Pterygota</taxon>
        <taxon>Neoptera</taxon>
        <taxon>Endopterygota</taxon>
        <taxon>Coleoptera</taxon>
        <taxon>Polyphaga</taxon>
        <taxon>Elateriformia</taxon>
        <taxon>Elateroidea</taxon>
        <taxon>Elateridae</taxon>
        <taxon>Agrypninae</taxon>
        <taxon>Pyrophorini</taxon>
        <taxon>Ignelater</taxon>
    </lineage>
</organism>
<accession>A0A8K0CNI8</accession>
<comment type="similarity">
    <text evidence="1">Belongs to the GMC oxidoreductase family.</text>
</comment>
<dbReference type="Pfam" id="PF00732">
    <property type="entry name" value="GMC_oxred_N"/>
    <property type="match status" value="1"/>
</dbReference>
<comment type="caution">
    <text evidence="3">The sequence shown here is derived from an EMBL/GenBank/DDBJ whole genome shotgun (WGS) entry which is preliminary data.</text>
</comment>
<evidence type="ECO:0000313" key="3">
    <source>
        <dbReference type="EMBL" id="KAF2887703.1"/>
    </source>
</evidence>
<proteinExistence type="inferred from homology"/>